<dbReference type="InterPro" id="IPR015797">
    <property type="entry name" value="NUDIX_hydrolase-like_dom_sf"/>
</dbReference>
<evidence type="ECO:0000259" key="1">
    <source>
        <dbReference type="PROSITE" id="PS51462"/>
    </source>
</evidence>
<gene>
    <name evidence="2" type="ORF">JBF11_02600</name>
</gene>
<accession>A0ABY5Y338</accession>
<protein>
    <submittedName>
        <fullName evidence="2">NUDIX domain-containing protein</fullName>
    </submittedName>
</protein>
<evidence type="ECO:0000313" key="3">
    <source>
        <dbReference type="Proteomes" id="UP001058120"/>
    </source>
</evidence>
<feature type="domain" description="Nudix hydrolase" evidence="1">
    <location>
        <begin position="47"/>
        <end position="178"/>
    </location>
</feature>
<dbReference type="Proteomes" id="UP001058120">
    <property type="component" value="Chromosome"/>
</dbReference>
<proteinExistence type="predicted"/>
<dbReference type="Gene3D" id="3.90.79.10">
    <property type="entry name" value="Nucleoside Triphosphate Pyrophosphohydrolase"/>
    <property type="match status" value="1"/>
</dbReference>
<keyword evidence="3" id="KW-1185">Reference proteome</keyword>
<organism evidence="2 3">
    <name type="scientific">Taurinivorans muris</name>
    <dbReference type="NCBI Taxonomy" id="2787751"/>
    <lineage>
        <taxon>Bacteria</taxon>
        <taxon>Pseudomonadati</taxon>
        <taxon>Thermodesulfobacteriota</taxon>
        <taxon>Desulfovibrionia</taxon>
        <taxon>Desulfovibrionales</taxon>
        <taxon>Desulfovibrionaceae</taxon>
        <taxon>Taurinivorans</taxon>
    </lineage>
</organism>
<dbReference type="SUPFAM" id="SSF55811">
    <property type="entry name" value="Nudix"/>
    <property type="match status" value="1"/>
</dbReference>
<dbReference type="InterPro" id="IPR000086">
    <property type="entry name" value="NUDIX_hydrolase_dom"/>
</dbReference>
<dbReference type="RefSeq" id="WP_334315829.1">
    <property type="nucleotide sequence ID" value="NZ_CP065938.1"/>
</dbReference>
<evidence type="ECO:0000313" key="2">
    <source>
        <dbReference type="EMBL" id="UWX06226.1"/>
    </source>
</evidence>
<name>A0ABY5Y338_9BACT</name>
<reference evidence="2" key="1">
    <citation type="submission" date="2020-12" db="EMBL/GenBank/DDBJ databases">
        <title>Taurinivorans muris gen. nov., sp. nov., fundamental and realized metabolic niche of a ubiquitous sulfidogenic bacterium in the murine intestine.</title>
        <authorList>
            <person name="Ye H."/>
            <person name="Hanson B.T."/>
            <person name="Loy A."/>
        </authorList>
    </citation>
    <scope>NUCLEOTIDE SEQUENCE</scope>
    <source>
        <strain evidence="2">LT0009</strain>
    </source>
</reference>
<dbReference type="EMBL" id="CP065938">
    <property type="protein sequence ID" value="UWX06226.1"/>
    <property type="molecule type" value="Genomic_DNA"/>
</dbReference>
<dbReference type="PROSITE" id="PS51462">
    <property type="entry name" value="NUDIX"/>
    <property type="match status" value="1"/>
</dbReference>
<sequence length="187" mass="22051">MHNSKKRYDDFPYLLDSETRKNLVEITDNNGLPFLLMPEHLVKKKKMHHRIIIVLLKDKKNRVLFVQKHSNQTQNAKNIWEFPCHGIVFAGESAEGTAYAELRTHFYIDDSIKMKEIATLPYLQDDIYVMATIFYAGPHYGTFRYNEDTVKDAMFVDKDEFAGLLAYDPDMFNPIIKWAHRANWIYK</sequence>